<name>A0ACB7YR18_9ERIC</name>
<proteinExistence type="predicted"/>
<accession>A0ACB7YR18</accession>
<comment type="caution">
    <text evidence="1">The sequence shown here is derived from an EMBL/GenBank/DDBJ whole genome shotgun (WGS) entry which is preliminary data.</text>
</comment>
<reference evidence="1 2" key="1">
    <citation type="journal article" date="2021" name="Hortic Res">
        <title>High-quality reference genome and annotation aids understanding of berry development for evergreen blueberry (Vaccinium darrowii).</title>
        <authorList>
            <person name="Yu J."/>
            <person name="Hulse-Kemp A.M."/>
            <person name="Babiker E."/>
            <person name="Staton M."/>
        </authorList>
    </citation>
    <scope>NUCLEOTIDE SEQUENCE [LARGE SCALE GENOMIC DNA]</scope>
    <source>
        <strain evidence="2">cv. NJ 8807/NJ 8810</strain>
        <tissue evidence="1">Young leaf</tissue>
    </source>
</reference>
<protein>
    <submittedName>
        <fullName evidence="1">Uncharacterized protein</fullName>
    </submittedName>
</protein>
<keyword evidence="2" id="KW-1185">Reference proteome</keyword>
<organism evidence="1 2">
    <name type="scientific">Vaccinium darrowii</name>
    <dbReference type="NCBI Taxonomy" id="229202"/>
    <lineage>
        <taxon>Eukaryota</taxon>
        <taxon>Viridiplantae</taxon>
        <taxon>Streptophyta</taxon>
        <taxon>Embryophyta</taxon>
        <taxon>Tracheophyta</taxon>
        <taxon>Spermatophyta</taxon>
        <taxon>Magnoliopsida</taxon>
        <taxon>eudicotyledons</taxon>
        <taxon>Gunneridae</taxon>
        <taxon>Pentapetalae</taxon>
        <taxon>asterids</taxon>
        <taxon>Ericales</taxon>
        <taxon>Ericaceae</taxon>
        <taxon>Vaccinioideae</taxon>
        <taxon>Vaccinieae</taxon>
        <taxon>Vaccinium</taxon>
    </lineage>
</organism>
<dbReference type="Proteomes" id="UP000828048">
    <property type="component" value="Chromosome 11"/>
</dbReference>
<dbReference type="EMBL" id="CM037161">
    <property type="protein sequence ID" value="KAH7855270.1"/>
    <property type="molecule type" value="Genomic_DNA"/>
</dbReference>
<evidence type="ECO:0000313" key="2">
    <source>
        <dbReference type="Proteomes" id="UP000828048"/>
    </source>
</evidence>
<gene>
    <name evidence="1" type="ORF">Vadar_023093</name>
</gene>
<evidence type="ECO:0000313" key="1">
    <source>
        <dbReference type="EMBL" id="KAH7855270.1"/>
    </source>
</evidence>
<sequence>MSYYKNSCQEELQKKNWLAYDCAKEYTTHGGDSKGNSQFSGNQQQPFQMGIWIQSPEMEEQSQEHSFGQGSSSGTTVSRIRSPVPAFYAAERYPGMGLPEYAYQSGNHSSSSQLPRICDLQAPSYRSLGDCFCYQAPEFQTKNSQDPGLKTQVCSNQKYDSYEVPTNNFRERELISQLKRKLLDDIDTSDNSQPSFPFEANQDHRVHDHNLYISQVEQLRKSAGISGGVSVNSGNSVSSGPSSFSGKTRIRWTQELHDRFVECVNCLGGAEKATPKAILKLMDSEGLTILHVKSHLQKYRTAKYMPESAEGKSEKKNPTNDASGMQIKEALHLQLDVQRRLHEQLEIQRNLQLRIEEQGRQLKMMFDQQQQTSRSLFETNNSNNASPDDLQIPIYDACEYSHLPSKIS</sequence>